<dbReference type="GO" id="GO:0004322">
    <property type="term" value="F:ferroxidase activity"/>
    <property type="evidence" value="ECO:0007669"/>
    <property type="project" value="TreeGrafter"/>
</dbReference>
<dbReference type="InterPro" id="IPR009078">
    <property type="entry name" value="Ferritin-like_SF"/>
</dbReference>
<feature type="region of interest" description="Disordered" evidence="7">
    <location>
        <begin position="158"/>
        <end position="177"/>
    </location>
</feature>
<evidence type="ECO:0000256" key="7">
    <source>
        <dbReference type="SAM" id="MobiDB-lite"/>
    </source>
</evidence>
<organism evidence="9 10">
    <name type="scientific">Microlunatus kandeliicorticis</name>
    <dbReference type="NCBI Taxonomy" id="1759536"/>
    <lineage>
        <taxon>Bacteria</taxon>
        <taxon>Bacillati</taxon>
        <taxon>Actinomycetota</taxon>
        <taxon>Actinomycetes</taxon>
        <taxon>Propionibacteriales</taxon>
        <taxon>Propionibacteriaceae</taxon>
        <taxon>Microlunatus</taxon>
    </lineage>
</organism>
<proteinExistence type="predicted"/>
<evidence type="ECO:0000256" key="3">
    <source>
        <dbReference type="ARBA" id="ARBA00023002"/>
    </source>
</evidence>
<feature type="compositionally biased region" description="Basic and acidic residues" evidence="7">
    <location>
        <begin position="159"/>
        <end position="171"/>
    </location>
</feature>
<feature type="binding site" evidence="5">
    <location>
        <position position="94"/>
    </location>
    <ligand>
        <name>Fe cation</name>
        <dbReference type="ChEBI" id="CHEBI:24875"/>
        <label>1</label>
    </ligand>
</feature>
<keyword evidence="1 6" id="KW-0409">Iron storage</keyword>
<gene>
    <name evidence="9" type="ORF">FHX74_003055</name>
</gene>
<dbReference type="PROSITE" id="PS50905">
    <property type="entry name" value="FERRITIN_LIKE"/>
    <property type="match status" value="1"/>
</dbReference>
<protein>
    <recommendedName>
        <fullName evidence="6">Ferritin</fullName>
    </recommendedName>
</protein>
<dbReference type="Proteomes" id="UP000523079">
    <property type="component" value="Unassembled WGS sequence"/>
</dbReference>
<dbReference type="InterPro" id="IPR009040">
    <property type="entry name" value="Ferritin-like_diiron"/>
</dbReference>
<dbReference type="GO" id="GO:0008198">
    <property type="term" value="F:ferrous iron binding"/>
    <property type="evidence" value="ECO:0007669"/>
    <property type="project" value="TreeGrafter"/>
</dbReference>
<feature type="binding site" evidence="5">
    <location>
        <position position="17"/>
    </location>
    <ligand>
        <name>Fe cation</name>
        <dbReference type="ChEBI" id="CHEBI:24875"/>
        <label>1</label>
    </ligand>
</feature>
<dbReference type="InterPro" id="IPR008331">
    <property type="entry name" value="Ferritin_DPS_dom"/>
</dbReference>
<dbReference type="EMBL" id="JACGWT010000005">
    <property type="protein sequence ID" value="MBA8795419.1"/>
    <property type="molecule type" value="Genomic_DNA"/>
</dbReference>
<dbReference type="Pfam" id="PF00210">
    <property type="entry name" value="Ferritin"/>
    <property type="match status" value="1"/>
</dbReference>
<keyword evidence="2 5" id="KW-0479">Metal-binding</keyword>
<feature type="binding site" evidence="5">
    <location>
        <position position="53"/>
    </location>
    <ligand>
        <name>Fe cation</name>
        <dbReference type="ChEBI" id="CHEBI:24875"/>
        <label>1</label>
    </ligand>
</feature>
<keyword evidence="4 5" id="KW-0408">Iron</keyword>
<sequence length="177" mass="19973">MPAERFVAQLNDQIANEFAAHQQYLAAAVYFDRLTMPQLAGFFYHQATVQRGHAMMMIKFLADQDAAVVVPGVEAPTTDFDSVVGPIELVLEQERRVTDQINLLTRIAREEGDFAAEAFVQWFTKQQVDAVITMSDLQTVARRSTNDPEAIEAYIWREQTPREHPQHRPGEDGSVPA</sequence>
<dbReference type="InterPro" id="IPR041719">
    <property type="entry name" value="Ferritin_prok"/>
</dbReference>
<dbReference type="PANTHER" id="PTHR11431:SF127">
    <property type="entry name" value="BACTERIAL NON-HEME FERRITIN"/>
    <property type="match status" value="1"/>
</dbReference>
<dbReference type="GO" id="GO:0006826">
    <property type="term" value="P:iron ion transport"/>
    <property type="evidence" value="ECO:0007669"/>
    <property type="project" value="InterPro"/>
</dbReference>
<dbReference type="GO" id="GO:0006879">
    <property type="term" value="P:intracellular iron ion homeostasis"/>
    <property type="evidence" value="ECO:0007669"/>
    <property type="project" value="UniProtKB-KW"/>
</dbReference>
<name>A0A7W3P6W8_9ACTN</name>
<evidence type="ECO:0000256" key="2">
    <source>
        <dbReference type="ARBA" id="ARBA00022723"/>
    </source>
</evidence>
<dbReference type="RefSeq" id="WP_182561042.1">
    <property type="nucleotide sequence ID" value="NZ_JACGWT010000005.1"/>
</dbReference>
<evidence type="ECO:0000259" key="8">
    <source>
        <dbReference type="PROSITE" id="PS50905"/>
    </source>
</evidence>
<reference evidence="9 10" key="1">
    <citation type="submission" date="2020-07" db="EMBL/GenBank/DDBJ databases">
        <title>Sequencing the genomes of 1000 actinobacteria strains.</title>
        <authorList>
            <person name="Klenk H.-P."/>
        </authorList>
    </citation>
    <scope>NUCLEOTIDE SEQUENCE [LARGE SCALE GENOMIC DNA]</scope>
    <source>
        <strain evidence="9 10">DSM 100723</strain>
    </source>
</reference>
<dbReference type="InterPro" id="IPR001519">
    <property type="entry name" value="Ferritin"/>
</dbReference>
<evidence type="ECO:0000256" key="5">
    <source>
        <dbReference type="PIRSR" id="PIRSR601519-1"/>
    </source>
</evidence>
<dbReference type="CDD" id="cd01055">
    <property type="entry name" value="Nonheme_Ferritin"/>
    <property type="match status" value="1"/>
</dbReference>
<dbReference type="SUPFAM" id="SSF47240">
    <property type="entry name" value="Ferritin-like"/>
    <property type="match status" value="1"/>
</dbReference>
<dbReference type="GO" id="GO:0005829">
    <property type="term" value="C:cytosol"/>
    <property type="evidence" value="ECO:0007669"/>
    <property type="project" value="TreeGrafter"/>
</dbReference>
<evidence type="ECO:0000256" key="1">
    <source>
        <dbReference type="ARBA" id="ARBA00022434"/>
    </source>
</evidence>
<dbReference type="Gene3D" id="1.20.1260.10">
    <property type="match status" value="1"/>
</dbReference>
<evidence type="ECO:0000256" key="6">
    <source>
        <dbReference type="RuleBase" id="RU361145"/>
    </source>
</evidence>
<comment type="caution">
    <text evidence="9">The sequence shown here is derived from an EMBL/GenBank/DDBJ whole genome shotgun (WGS) entry which is preliminary data.</text>
</comment>
<evidence type="ECO:0000256" key="4">
    <source>
        <dbReference type="ARBA" id="ARBA00023004"/>
    </source>
</evidence>
<keyword evidence="3" id="KW-0560">Oxidoreductase</keyword>
<evidence type="ECO:0000313" key="9">
    <source>
        <dbReference type="EMBL" id="MBA8795419.1"/>
    </source>
</evidence>
<dbReference type="InterPro" id="IPR012347">
    <property type="entry name" value="Ferritin-like"/>
</dbReference>
<dbReference type="PANTHER" id="PTHR11431">
    <property type="entry name" value="FERRITIN"/>
    <property type="match status" value="1"/>
</dbReference>
<evidence type="ECO:0000313" key="10">
    <source>
        <dbReference type="Proteomes" id="UP000523079"/>
    </source>
</evidence>
<feature type="domain" description="Ferritin-like diiron" evidence="8">
    <location>
        <begin position="1"/>
        <end position="145"/>
    </location>
</feature>
<keyword evidence="10" id="KW-1185">Reference proteome</keyword>
<dbReference type="GO" id="GO:0008199">
    <property type="term" value="F:ferric iron binding"/>
    <property type="evidence" value="ECO:0007669"/>
    <property type="project" value="InterPro"/>
</dbReference>
<accession>A0A7W3P6W8</accession>
<feature type="binding site" evidence="5">
    <location>
        <position position="127"/>
    </location>
    <ligand>
        <name>Fe cation</name>
        <dbReference type="ChEBI" id="CHEBI:24875"/>
        <label>1</label>
    </ligand>
</feature>
<dbReference type="AlphaFoldDB" id="A0A7W3P6W8"/>